<name>A0ABZ2XY32_9RHOB</name>
<comment type="subcellular location">
    <subcellularLocation>
        <location evidence="1">Secreted</location>
    </subcellularLocation>
</comment>
<dbReference type="EMBL" id="CP123584">
    <property type="protein sequence ID" value="WZK91036.1"/>
    <property type="molecule type" value="Genomic_DNA"/>
</dbReference>
<sequence length="507" mass="52424">MQVFDADGEPIGDAVSPAGGLPRGNTHGARVDEDGNIVILRSSPSARLIEYVVDTSGALISNALVYAPKDDPSAHQISNNSSRVFRPDGGYVALSGSILQNYTADGRPDGLAIDLGYPSGSSMSQMALGKGGDFWVRWNSRTADSTDQEFTGGYAAFEIIIPRSLTDEADLEFLSSPEAVDGGAGNDVILGSDGVDRLLGSDGDDVLMGGAGDDLMRGDAGNDMLIGGDGAADTAFYQGGWQDYDVLAEDELVYISGTGAASGDGTDRLSGIERIVFSDMDVEVSDFVTQFGTAFSGTDADDTFHGTSGNNLLSGLAGDDTLNGRDGVDTLYGGDGNDVLTGGRSPDDLHDEIHGQAGNDILRGGYGNDLVLGGDGNDTIDGGRGVDTVAGGTGNDADHAERVDQEPKQVGRTRIGTAELPIAGRSTLGNAILSGDAMNFGTGGGNRTHTGFRPTDFLTRYGFHRHPGLGRLGSGLSLHHHRIRPVLGAARLVSTPSPVGAWLGIAI</sequence>
<dbReference type="PRINTS" id="PR00313">
    <property type="entry name" value="CABNDNGRPT"/>
</dbReference>
<dbReference type="Pfam" id="PF00353">
    <property type="entry name" value="HemolysinCabind"/>
    <property type="match status" value="3"/>
</dbReference>
<reference evidence="4 5" key="1">
    <citation type="submission" date="2023-04" db="EMBL/GenBank/DDBJ databases">
        <title>Complete genome sequence of Alisedimentitalea scapharcae.</title>
        <authorList>
            <person name="Rong J.-C."/>
            <person name="Yi M.-L."/>
            <person name="Zhao Q."/>
        </authorList>
    </citation>
    <scope>NUCLEOTIDE SEQUENCE [LARGE SCALE GENOMIC DNA]</scope>
    <source>
        <strain evidence="4 5">KCTC 42119</strain>
    </source>
</reference>
<organism evidence="4 5">
    <name type="scientific">Aliisedimentitalea scapharcae</name>
    <dbReference type="NCBI Taxonomy" id="1524259"/>
    <lineage>
        <taxon>Bacteria</taxon>
        <taxon>Pseudomonadati</taxon>
        <taxon>Pseudomonadota</taxon>
        <taxon>Alphaproteobacteria</taxon>
        <taxon>Rhodobacterales</taxon>
        <taxon>Roseobacteraceae</taxon>
        <taxon>Aliisedimentitalea</taxon>
    </lineage>
</organism>
<dbReference type="PANTHER" id="PTHR38340">
    <property type="entry name" value="S-LAYER PROTEIN"/>
    <property type="match status" value="1"/>
</dbReference>
<gene>
    <name evidence="4" type="ORF">QEZ52_13465</name>
</gene>
<dbReference type="Proteomes" id="UP001623232">
    <property type="component" value="Chromosome"/>
</dbReference>
<evidence type="ECO:0000256" key="1">
    <source>
        <dbReference type="ARBA" id="ARBA00004613"/>
    </source>
</evidence>
<dbReference type="PANTHER" id="PTHR38340:SF1">
    <property type="entry name" value="S-LAYER PROTEIN"/>
    <property type="match status" value="1"/>
</dbReference>
<dbReference type="InterPro" id="IPR050557">
    <property type="entry name" value="RTX_toxin/Mannuronan_C5-epim"/>
</dbReference>
<keyword evidence="5" id="KW-1185">Reference proteome</keyword>
<dbReference type="InterPro" id="IPR018511">
    <property type="entry name" value="Hemolysin-typ_Ca-bd_CS"/>
</dbReference>
<dbReference type="RefSeq" id="WP_406650482.1">
    <property type="nucleotide sequence ID" value="NZ_CP123584.1"/>
</dbReference>
<protein>
    <submittedName>
        <fullName evidence="4">Calcium-binding protein</fullName>
    </submittedName>
</protein>
<proteinExistence type="predicted"/>
<dbReference type="InterPro" id="IPR011049">
    <property type="entry name" value="Serralysin-like_metalloprot_C"/>
</dbReference>
<accession>A0ABZ2XY32</accession>
<feature type="region of interest" description="Disordered" evidence="3">
    <location>
        <begin position="1"/>
        <end position="29"/>
    </location>
</feature>
<evidence type="ECO:0000313" key="4">
    <source>
        <dbReference type="EMBL" id="WZK91036.1"/>
    </source>
</evidence>
<dbReference type="InterPro" id="IPR001343">
    <property type="entry name" value="Hemolysn_Ca-bd"/>
</dbReference>
<feature type="compositionally biased region" description="Acidic residues" evidence="3">
    <location>
        <begin position="1"/>
        <end position="10"/>
    </location>
</feature>
<evidence type="ECO:0000256" key="3">
    <source>
        <dbReference type="SAM" id="MobiDB-lite"/>
    </source>
</evidence>
<keyword evidence="2" id="KW-0964">Secreted</keyword>
<evidence type="ECO:0000256" key="2">
    <source>
        <dbReference type="ARBA" id="ARBA00022525"/>
    </source>
</evidence>
<evidence type="ECO:0000313" key="5">
    <source>
        <dbReference type="Proteomes" id="UP001623232"/>
    </source>
</evidence>
<dbReference type="SUPFAM" id="SSF51120">
    <property type="entry name" value="beta-Roll"/>
    <property type="match status" value="2"/>
</dbReference>
<dbReference type="Gene3D" id="2.150.10.10">
    <property type="entry name" value="Serralysin-like metalloprotease, C-terminal"/>
    <property type="match status" value="3"/>
</dbReference>
<dbReference type="PROSITE" id="PS00330">
    <property type="entry name" value="HEMOLYSIN_CALCIUM"/>
    <property type="match status" value="3"/>
</dbReference>